<evidence type="ECO:0000313" key="2">
    <source>
        <dbReference type="Proteomes" id="UP001150603"/>
    </source>
</evidence>
<proteinExistence type="predicted"/>
<gene>
    <name evidence="1" type="ORF">FBU59_000636</name>
</gene>
<organism evidence="1 2">
    <name type="scientific">Linderina macrospora</name>
    <dbReference type="NCBI Taxonomy" id="4868"/>
    <lineage>
        <taxon>Eukaryota</taxon>
        <taxon>Fungi</taxon>
        <taxon>Fungi incertae sedis</taxon>
        <taxon>Zoopagomycota</taxon>
        <taxon>Kickxellomycotina</taxon>
        <taxon>Kickxellomycetes</taxon>
        <taxon>Kickxellales</taxon>
        <taxon>Kickxellaceae</taxon>
        <taxon>Linderina</taxon>
    </lineage>
</organism>
<keyword evidence="2" id="KW-1185">Reference proteome</keyword>
<evidence type="ECO:0000313" key="1">
    <source>
        <dbReference type="EMBL" id="KAJ1950521.1"/>
    </source>
</evidence>
<dbReference type="EMBL" id="JANBPW010000187">
    <property type="protein sequence ID" value="KAJ1950521.1"/>
    <property type="molecule type" value="Genomic_DNA"/>
</dbReference>
<dbReference type="Proteomes" id="UP001150603">
    <property type="component" value="Unassembled WGS sequence"/>
</dbReference>
<sequence>MFEIQEEKQPRTSNMFDIPDLSSQTGTGGFDLGGLSAIEESSMVSNESFDISVHQSDQTDSIHSDSSFLAELQGQANAVVEHKAQYQNILSDEDDDDEDLEDEDDDEARTMELTGTFDMGAIQA</sequence>
<accession>A0ACC1JG72</accession>
<reference evidence="1" key="1">
    <citation type="submission" date="2022-07" db="EMBL/GenBank/DDBJ databases">
        <title>Phylogenomic reconstructions and comparative analyses of Kickxellomycotina fungi.</title>
        <authorList>
            <person name="Reynolds N.K."/>
            <person name="Stajich J.E."/>
            <person name="Barry K."/>
            <person name="Grigoriev I.V."/>
            <person name="Crous P."/>
            <person name="Smith M.E."/>
        </authorList>
    </citation>
    <scope>NUCLEOTIDE SEQUENCE</scope>
    <source>
        <strain evidence="1">NRRL 5244</strain>
    </source>
</reference>
<feature type="non-terminal residue" evidence="1">
    <location>
        <position position="124"/>
    </location>
</feature>
<comment type="caution">
    <text evidence="1">The sequence shown here is derived from an EMBL/GenBank/DDBJ whole genome shotgun (WGS) entry which is preliminary data.</text>
</comment>
<protein>
    <submittedName>
        <fullName evidence="1">Uncharacterized protein</fullName>
    </submittedName>
</protein>
<name>A0ACC1JG72_9FUNG</name>